<evidence type="ECO:0000256" key="7">
    <source>
        <dbReference type="ARBA" id="ARBA00022958"/>
    </source>
</evidence>
<evidence type="ECO:0000256" key="11">
    <source>
        <dbReference type="ARBA" id="ARBA00023303"/>
    </source>
</evidence>
<dbReference type="OrthoDB" id="7626281at2"/>
<dbReference type="Pfam" id="PF06736">
    <property type="entry name" value="TMEM175"/>
    <property type="match status" value="1"/>
</dbReference>
<evidence type="ECO:0000256" key="6">
    <source>
        <dbReference type="ARBA" id="ARBA00022826"/>
    </source>
</evidence>
<evidence type="ECO:0000256" key="1">
    <source>
        <dbReference type="ARBA" id="ARBA00004141"/>
    </source>
</evidence>
<dbReference type="RefSeq" id="WP_002818556.1">
    <property type="nucleotide sequence ID" value="NZ_ACSE01000010.1"/>
</dbReference>
<organism evidence="14 15">
    <name type="scientific">Oenococcus oeni AWRIB429</name>
    <dbReference type="NCBI Taxonomy" id="655225"/>
    <lineage>
        <taxon>Bacteria</taxon>
        <taxon>Bacillati</taxon>
        <taxon>Bacillota</taxon>
        <taxon>Bacilli</taxon>
        <taxon>Lactobacillales</taxon>
        <taxon>Lactobacillaceae</taxon>
        <taxon>Oenococcus</taxon>
    </lineage>
</organism>
<dbReference type="GO" id="GO:0005267">
    <property type="term" value="F:potassium channel activity"/>
    <property type="evidence" value="ECO:0007669"/>
    <property type="project" value="UniProtKB-KW"/>
</dbReference>
<keyword evidence="5 13" id="KW-0812">Transmembrane</keyword>
<dbReference type="EMBL" id="ACSE01000010">
    <property type="protein sequence ID" value="EFD88784.1"/>
    <property type="molecule type" value="Genomic_DNA"/>
</dbReference>
<evidence type="ECO:0000256" key="9">
    <source>
        <dbReference type="ARBA" id="ARBA00023065"/>
    </source>
</evidence>
<keyword evidence="10 13" id="KW-0472">Membrane</keyword>
<dbReference type="PATRIC" id="fig|203123.7.peg.720"/>
<keyword evidence="11" id="KW-0407">Ion channel</keyword>
<keyword evidence="8 13" id="KW-1133">Transmembrane helix</keyword>
<name>D3L8I6_OENOE</name>
<keyword evidence="7" id="KW-0630">Potassium</keyword>
<evidence type="ECO:0000256" key="13">
    <source>
        <dbReference type="SAM" id="Phobius"/>
    </source>
</evidence>
<evidence type="ECO:0000313" key="14">
    <source>
        <dbReference type="EMBL" id="EFD88784.1"/>
    </source>
</evidence>
<evidence type="ECO:0000256" key="5">
    <source>
        <dbReference type="ARBA" id="ARBA00022692"/>
    </source>
</evidence>
<dbReference type="Proteomes" id="UP000003075">
    <property type="component" value="Unassembled WGS sequence"/>
</dbReference>
<dbReference type="AlphaFoldDB" id="D3L8I6"/>
<feature type="transmembrane region" description="Helical" evidence="13">
    <location>
        <begin position="12"/>
        <end position="34"/>
    </location>
</feature>
<evidence type="ECO:0008006" key="16">
    <source>
        <dbReference type="Google" id="ProtNLM"/>
    </source>
</evidence>
<evidence type="ECO:0000256" key="4">
    <source>
        <dbReference type="ARBA" id="ARBA00022538"/>
    </source>
</evidence>
<evidence type="ECO:0000256" key="3">
    <source>
        <dbReference type="ARBA" id="ARBA00022448"/>
    </source>
</evidence>
<dbReference type="GO" id="GO:0016020">
    <property type="term" value="C:membrane"/>
    <property type="evidence" value="ECO:0007669"/>
    <property type="project" value="UniProtKB-SubCell"/>
</dbReference>
<proteinExistence type="inferred from homology"/>
<gene>
    <name evidence="14" type="ORF">AWRIB429_0666</name>
</gene>
<dbReference type="InterPro" id="IPR010617">
    <property type="entry name" value="TMEM175-like"/>
</dbReference>
<sequence>MNSEKIKDRLDTFVDAILAIIATVMVLELPIKIVNRQIDFVNLFISIGVYLVSFCFLANI</sequence>
<feature type="transmembrane region" description="Helical" evidence="13">
    <location>
        <begin position="40"/>
        <end position="58"/>
    </location>
</feature>
<protein>
    <recommendedName>
        <fullName evidence="16">DUF1211 domain-containing protein</fullName>
    </recommendedName>
</protein>
<accession>D3L8I6</accession>
<dbReference type="GeneID" id="75066209"/>
<keyword evidence="3" id="KW-0813">Transport</keyword>
<evidence type="ECO:0000256" key="10">
    <source>
        <dbReference type="ARBA" id="ARBA00023136"/>
    </source>
</evidence>
<evidence type="ECO:0000256" key="8">
    <source>
        <dbReference type="ARBA" id="ARBA00022989"/>
    </source>
</evidence>
<evidence type="ECO:0000256" key="12">
    <source>
        <dbReference type="ARBA" id="ARBA00034430"/>
    </source>
</evidence>
<evidence type="ECO:0000256" key="2">
    <source>
        <dbReference type="ARBA" id="ARBA00006920"/>
    </source>
</evidence>
<keyword evidence="9" id="KW-0406">Ion transport</keyword>
<keyword evidence="4" id="KW-0633">Potassium transport</keyword>
<evidence type="ECO:0000313" key="15">
    <source>
        <dbReference type="Proteomes" id="UP000003075"/>
    </source>
</evidence>
<comment type="caution">
    <text evidence="14">The sequence shown here is derived from an EMBL/GenBank/DDBJ whole genome shotgun (WGS) entry which is preliminary data.</text>
</comment>
<comment type="similarity">
    <text evidence="2">Belongs to the TMEM175 family.</text>
</comment>
<keyword evidence="6" id="KW-0631">Potassium channel</keyword>
<comment type="catalytic activity">
    <reaction evidence="12">
        <text>K(+)(in) = K(+)(out)</text>
        <dbReference type="Rhea" id="RHEA:29463"/>
        <dbReference type="ChEBI" id="CHEBI:29103"/>
    </reaction>
</comment>
<dbReference type="GO" id="GO:0015252">
    <property type="term" value="F:proton channel activity"/>
    <property type="evidence" value="ECO:0007669"/>
    <property type="project" value="InterPro"/>
</dbReference>
<comment type="subcellular location">
    <subcellularLocation>
        <location evidence="1">Membrane</location>
        <topology evidence="1">Multi-pass membrane protein</topology>
    </subcellularLocation>
</comment>
<reference evidence="14 15" key="1">
    <citation type="journal article" date="2010" name="Appl. Microbiol. Biotechnol.">
        <title>Genotypic diversity in Oenococcus oeni by high-density microarray comparative genome hybridization and whole genome sequencing.</title>
        <authorList>
            <person name="Borneman A.R."/>
            <person name="Bartowsky E.J."/>
            <person name="McCarthy J."/>
            <person name="Chambers P.J."/>
        </authorList>
    </citation>
    <scope>NUCLEOTIDE SEQUENCE [LARGE SCALE GENOMIC DNA]</scope>
    <source>
        <strain evidence="14 15">AWRIB429</strain>
    </source>
</reference>